<feature type="domain" description="Tetrapyrrole biosynthesis uroporphyrinogen III synthase" evidence="9">
    <location>
        <begin position="270"/>
        <end position="500"/>
    </location>
</feature>
<evidence type="ECO:0000256" key="3">
    <source>
        <dbReference type="ARBA" id="ARBA00022603"/>
    </source>
</evidence>
<dbReference type="CDD" id="cd11642">
    <property type="entry name" value="SUMT"/>
    <property type="match status" value="1"/>
</dbReference>
<comment type="caution">
    <text evidence="10">The sequence shown here is derived from an EMBL/GenBank/DDBJ whole genome shotgun (WGS) entry which is preliminary data.</text>
</comment>
<evidence type="ECO:0000313" key="11">
    <source>
        <dbReference type="Proteomes" id="UP000318995"/>
    </source>
</evidence>
<comment type="similarity">
    <text evidence="1">Belongs to the precorrin methyltransferase family.</text>
</comment>
<dbReference type="Pfam" id="PF02602">
    <property type="entry name" value="HEM4"/>
    <property type="match status" value="1"/>
</dbReference>
<dbReference type="Pfam" id="PF00590">
    <property type="entry name" value="TP_methylase"/>
    <property type="match status" value="1"/>
</dbReference>
<evidence type="ECO:0000256" key="5">
    <source>
        <dbReference type="ARBA" id="ARBA00022691"/>
    </source>
</evidence>
<name>A0A5C5VSF5_9BACT</name>
<dbReference type="Gene3D" id="3.30.950.10">
    <property type="entry name" value="Methyltransferase, Cobalt-precorrin-4 Transmethylase, Domain 2"/>
    <property type="match status" value="1"/>
</dbReference>
<feature type="domain" description="Tetrapyrrole methylase" evidence="8">
    <location>
        <begin position="6"/>
        <end position="220"/>
    </location>
</feature>
<accession>A0A5C5VSF5</accession>
<dbReference type="InterPro" id="IPR014777">
    <property type="entry name" value="4pyrrole_Mease_sub1"/>
</dbReference>
<evidence type="ECO:0000256" key="6">
    <source>
        <dbReference type="ARBA" id="ARBA00023244"/>
    </source>
</evidence>
<dbReference type="InterPro" id="IPR003754">
    <property type="entry name" value="4pyrrol_synth_uPrphyn_synth"/>
</dbReference>
<dbReference type="AlphaFoldDB" id="A0A5C5VSF5"/>
<keyword evidence="6" id="KW-0627">Porphyrin biosynthesis</keyword>
<gene>
    <name evidence="10" type="primary">nasF</name>
    <name evidence="10" type="ORF">Pla111_29530</name>
</gene>
<dbReference type="EC" id="2.1.1.107" evidence="2"/>
<dbReference type="InterPro" id="IPR003043">
    <property type="entry name" value="Uropor_MeTrfase_CS"/>
</dbReference>
<dbReference type="GO" id="GO:0004851">
    <property type="term" value="F:uroporphyrin-III C-methyltransferase activity"/>
    <property type="evidence" value="ECO:0007669"/>
    <property type="project" value="UniProtKB-EC"/>
</dbReference>
<proteinExistence type="inferred from homology"/>
<dbReference type="NCBIfam" id="TIGR01469">
    <property type="entry name" value="cobA_cysG_Cterm"/>
    <property type="match status" value="1"/>
</dbReference>
<dbReference type="InterPro" id="IPR014776">
    <property type="entry name" value="4pyrrole_Mease_sub2"/>
</dbReference>
<dbReference type="InterPro" id="IPR036108">
    <property type="entry name" value="4pyrrol_syn_uPrphyn_synt_sf"/>
</dbReference>
<keyword evidence="11" id="KW-1185">Reference proteome</keyword>
<dbReference type="SUPFAM" id="SSF53790">
    <property type="entry name" value="Tetrapyrrole methylase"/>
    <property type="match status" value="1"/>
</dbReference>
<keyword evidence="4 10" id="KW-0808">Transferase</keyword>
<dbReference type="PANTHER" id="PTHR45790">
    <property type="entry name" value="SIROHEME SYNTHASE-RELATED"/>
    <property type="match status" value="1"/>
</dbReference>
<dbReference type="GO" id="GO:0004852">
    <property type="term" value="F:uroporphyrinogen-III synthase activity"/>
    <property type="evidence" value="ECO:0007669"/>
    <property type="project" value="InterPro"/>
</dbReference>
<evidence type="ECO:0000256" key="7">
    <source>
        <dbReference type="ARBA" id="ARBA00025705"/>
    </source>
</evidence>
<dbReference type="Gene3D" id="3.40.1010.10">
    <property type="entry name" value="Cobalt-precorrin-4 Transmethylase, Domain 1"/>
    <property type="match status" value="1"/>
</dbReference>
<evidence type="ECO:0000256" key="2">
    <source>
        <dbReference type="ARBA" id="ARBA00012162"/>
    </source>
</evidence>
<evidence type="ECO:0000259" key="8">
    <source>
        <dbReference type="Pfam" id="PF00590"/>
    </source>
</evidence>
<evidence type="ECO:0000256" key="1">
    <source>
        <dbReference type="ARBA" id="ARBA00005879"/>
    </source>
</evidence>
<dbReference type="FunFam" id="3.40.1010.10:FF:000001">
    <property type="entry name" value="Siroheme synthase"/>
    <property type="match status" value="1"/>
</dbReference>
<evidence type="ECO:0000256" key="4">
    <source>
        <dbReference type="ARBA" id="ARBA00022679"/>
    </source>
</evidence>
<keyword evidence="3 10" id="KW-0489">Methyltransferase</keyword>
<dbReference type="PANTHER" id="PTHR45790:SF3">
    <property type="entry name" value="S-ADENOSYL-L-METHIONINE-DEPENDENT UROPORPHYRINOGEN III METHYLTRANSFERASE, CHLOROPLASTIC"/>
    <property type="match status" value="1"/>
</dbReference>
<dbReference type="SUPFAM" id="SSF69618">
    <property type="entry name" value="HemD-like"/>
    <property type="match status" value="1"/>
</dbReference>
<dbReference type="Gene3D" id="3.40.50.10090">
    <property type="match status" value="2"/>
</dbReference>
<evidence type="ECO:0000259" key="9">
    <source>
        <dbReference type="Pfam" id="PF02602"/>
    </source>
</evidence>
<protein>
    <recommendedName>
        <fullName evidence="2">uroporphyrinogen-III C-methyltransferase</fullName>
        <ecNumber evidence="2">2.1.1.107</ecNumber>
    </recommendedName>
</protein>
<dbReference type="CDD" id="cd06578">
    <property type="entry name" value="HemD"/>
    <property type="match status" value="1"/>
</dbReference>
<dbReference type="GO" id="GO:0032259">
    <property type="term" value="P:methylation"/>
    <property type="evidence" value="ECO:0007669"/>
    <property type="project" value="UniProtKB-KW"/>
</dbReference>
<dbReference type="GO" id="GO:0019354">
    <property type="term" value="P:siroheme biosynthetic process"/>
    <property type="evidence" value="ECO:0007669"/>
    <property type="project" value="InterPro"/>
</dbReference>
<keyword evidence="5" id="KW-0949">S-adenosyl-L-methionine</keyword>
<dbReference type="InterPro" id="IPR000878">
    <property type="entry name" value="4pyrrol_Mease"/>
</dbReference>
<dbReference type="Proteomes" id="UP000318995">
    <property type="component" value="Unassembled WGS sequence"/>
</dbReference>
<dbReference type="InterPro" id="IPR006366">
    <property type="entry name" value="CobA/CysG_C"/>
</dbReference>
<dbReference type="NCBIfam" id="NF004790">
    <property type="entry name" value="PRK06136.1"/>
    <property type="match status" value="1"/>
</dbReference>
<evidence type="ECO:0000313" key="10">
    <source>
        <dbReference type="EMBL" id="TWT41576.1"/>
    </source>
</evidence>
<comment type="pathway">
    <text evidence="7">Porphyrin-containing compound metabolism; siroheme biosynthesis; precorrin-2 from uroporphyrinogen III: step 1/1.</text>
</comment>
<sequence length="512" mass="53687">MNRPGKVYLVGAGPGDPELLTLRGRRRLAAADVVLHDYLASEQLLRHAPLHAERVCFGSSHRGKTWTQTQINERMVSEALSGKTVVRLKGGDPSIFGRLAEEVEACRQAGLAFEVVPGVTTATAAGAYSGVTLTDRDKASCVTFITGQEQPRKPEDQTLDFGALAATPGTLVLYMAAANAAGWSGRLLEAGKPAQTPVAIIRRCSLPDQTTRLTTLGEIAGIADQEGLRPPLIAIIGEVARETAVSAWFTHRPLFGQTVVVTRPADQSEAMADRLRDAGARVLLQPTITIGPPDSWAAVDVAIDRLGKADFVVFSSRNGVEAFLSRMRHRGIDARGFGAARIAAIGPATAASLAEWRLRADLAPSEYRAEALAAELAPQVSGKQVLLVRASRGREVLAEELAKAGAIVEQVVAYHSSDIVSADDEVLTELAAGRVDWITATSSAIARAAARLLGEAIEQGRGVGKPARFAAISPLTAEALAAAGQHAEAIAEVYTADGVVDAILAATGGGTG</sequence>
<dbReference type="PROSITE" id="PS00839">
    <property type="entry name" value="SUMT_1"/>
    <property type="match status" value="1"/>
</dbReference>
<reference evidence="10 11" key="1">
    <citation type="submission" date="2019-02" db="EMBL/GenBank/DDBJ databases">
        <title>Deep-cultivation of Planctomycetes and their phenomic and genomic characterization uncovers novel biology.</title>
        <authorList>
            <person name="Wiegand S."/>
            <person name="Jogler M."/>
            <person name="Boedeker C."/>
            <person name="Pinto D."/>
            <person name="Vollmers J."/>
            <person name="Rivas-Marin E."/>
            <person name="Kohn T."/>
            <person name="Peeters S.H."/>
            <person name="Heuer A."/>
            <person name="Rast P."/>
            <person name="Oberbeckmann S."/>
            <person name="Bunk B."/>
            <person name="Jeske O."/>
            <person name="Meyerdierks A."/>
            <person name="Storesund J.E."/>
            <person name="Kallscheuer N."/>
            <person name="Luecker S."/>
            <person name="Lage O.M."/>
            <person name="Pohl T."/>
            <person name="Merkel B.J."/>
            <person name="Hornburger P."/>
            <person name="Mueller R.-W."/>
            <person name="Bruemmer F."/>
            <person name="Labrenz M."/>
            <person name="Spormann A.M."/>
            <person name="Op Den Camp H."/>
            <person name="Overmann J."/>
            <person name="Amann R."/>
            <person name="Jetten M.S.M."/>
            <person name="Mascher T."/>
            <person name="Medema M.H."/>
            <person name="Devos D.P."/>
            <person name="Kaster A.-K."/>
            <person name="Ovreas L."/>
            <person name="Rohde M."/>
            <person name="Galperin M.Y."/>
            <person name="Jogler C."/>
        </authorList>
    </citation>
    <scope>NUCLEOTIDE SEQUENCE [LARGE SCALE GENOMIC DNA]</scope>
    <source>
        <strain evidence="10 11">Pla111</strain>
    </source>
</reference>
<dbReference type="EMBL" id="SJPH01000008">
    <property type="protein sequence ID" value="TWT41576.1"/>
    <property type="molecule type" value="Genomic_DNA"/>
</dbReference>
<dbReference type="InterPro" id="IPR035996">
    <property type="entry name" value="4pyrrol_Methylase_sf"/>
</dbReference>
<organism evidence="10 11">
    <name type="scientific">Botrimarina hoheduenensis</name>
    <dbReference type="NCBI Taxonomy" id="2528000"/>
    <lineage>
        <taxon>Bacteria</taxon>
        <taxon>Pseudomonadati</taxon>
        <taxon>Planctomycetota</taxon>
        <taxon>Planctomycetia</taxon>
        <taxon>Pirellulales</taxon>
        <taxon>Lacipirellulaceae</taxon>
        <taxon>Botrimarina</taxon>
    </lineage>
</organism>
<dbReference type="InterPro" id="IPR050161">
    <property type="entry name" value="Siro_Cobalamin_biosynth"/>
</dbReference>